<evidence type="ECO:0000256" key="3">
    <source>
        <dbReference type="ARBA" id="ARBA00023002"/>
    </source>
</evidence>
<dbReference type="PRINTS" id="PR00069">
    <property type="entry name" value="ALDKETRDTASE"/>
</dbReference>
<keyword evidence="2" id="KW-0521">NADP</keyword>
<dbReference type="Proteomes" id="UP001072034">
    <property type="component" value="Unassembled WGS sequence"/>
</dbReference>
<dbReference type="InterPro" id="IPR023210">
    <property type="entry name" value="NADP_OxRdtase_dom"/>
</dbReference>
<dbReference type="PROSITE" id="PS00063">
    <property type="entry name" value="ALDOKETO_REDUCTASE_3"/>
    <property type="match status" value="1"/>
</dbReference>
<dbReference type="EMBL" id="JAPTMY010000019">
    <property type="protein sequence ID" value="MCZ0858291.1"/>
    <property type="molecule type" value="Genomic_DNA"/>
</dbReference>
<evidence type="ECO:0000313" key="5">
    <source>
        <dbReference type="EMBL" id="MCZ0858291.1"/>
    </source>
</evidence>
<dbReference type="Gene3D" id="3.20.20.100">
    <property type="entry name" value="NADP-dependent oxidoreductase domain"/>
    <property type="match status" value="1"/>
</dbReference>
<evidence type="ECO:0000313" key="6">
    <source>
        <dbReference type="Proteomes" id="UP001072034"/>
    </source>
</evidence>
<reference evidence="5" key="1">
    <citation type="submission" date="2022-10" db="EMBL/GenBank/DDBJ databases">
        <title>Genome sequence of Actinomyces israelii ATCC 10048.</title>
        <authorList>
            <person name="Watt R.M."/>
            <person name="Tong W.M."/>
        </authorList>
    </citation>
    <scope>NUCLEOTIDE SEQUENCE</scope>
    <source>
        <strain evidence="5">ATCC 10048</strain>
    </source>
</reference>
<keyword evidence="6" id="KW-1185">Reference proteome</keyword>
<comment type="similarity">
    <text evidence="1">Belongs to the aldo/keto reductase family.</text>
</comment>
<gene>
    <name evidence="5" type="ORF">OHJ16_09585</name>
</gene>
<sequence length="292" mass="32504">MTSMTRATGPTAVQTVSLNSGGEMPVIGLGVFQMDDAQVREIVPAAVEAGYRLIDTASRYYNEEAVGRALAELDVPREELFITTKLWFKDHGEGRTLDALRVSLDNLGLDYLDLYLVHQPFNDYYAAWRDMEKALGDGLVRAIGVSNFYPDRYLDLVTHTDTVPAVNQRETHPYNQQVDMQEVMGRHGTVLQAWGPLGQGNTAIREDPALVAIAEAHDVSVPQVMIRWLVQRGAALVAKSTHVERLRANLDVFGFTLTDDEMAAIATLDKKTPNAGFTHQDPRMLEALMRFE</sequence>
<dbReference type="PIRSF" id="PIRSF000097">
    <property type="entry name" value="AKR"/>
    <property type="match status" value="1"/>
</dbReference>
<dbReference type="PANTHER" id="PTHR43827:SF3">
    <property type="entry name" value="NADP-DEPENDENT OXIDOREDUCTASE DOMAIN-CONTAINING PROTEIN"/>
    <property type="match status" value="1"/>
</dbReference>
<organism evidence="5 6">
    <name type="scientific">Actinomyces israelii</name>
    <dbReference type="NCBI Taxonomy" id="1659"/>
    <lineage>
        <taxon>Bacteria</taxon>
        <taxon>Bacillati</taxon>
        <taxon>Actinomycetota</taxon>
        <taxon>Actinomycetes</taxon>
        <taxon>Actinomycetales</taxon>
        <taxon>Actinomycetaceae</taxon>
        <taxon>Actinomyces</taxon>
    </lineage>
</organism>
<keyword evidence="3" id="KW-0560">Oxidoreductase</keyword>
<dbReference type="InterPro" id="IPR020471">
    <property type="entry name" value="AKR"/>
</dbReference>
<dbReference type="SUPFAM" id="SSF51430">
    <property type="entry name" value="NAD(P)-linked oxidoreductase"/>
    <property type="match status" value="1"/>
</dbReference>
<dbReference type="PROSITE" id="PS00798">
    <property type="entry name" value="ALDOKETO_REDUCTASE_1"/>
    <property type="match status" value="1"/>
</dbReference>
<evidence type="ECO:0000256" key="1">
    <source>
        <dbReference type="ARBA" id="ARBA00007905"/>
    </source>
</evidence>
<dbReference type="Pfam" id="PF00248">
    <property type="entry name" value="Aldo_ket_red"/>
    <property type="match status" value="1"/>
</dbReference>
<proteinExistence type="inferred from homology"/>
<dbReference type="RefSeq" id="WP_268917703.1">
    <property type="nucleotide sequence ID" value="NZ_JAPTMY010000019.1"/>
</dbReference>
<evidence type="ECO:0000259" key="4">
    <source>
        <dbReference type="Pfam" id="PF00248"/>
    </source>
</evidence>
<protein>
    <submittedName>
        <fullName evidence="5">Aldo/keto reductase</fullName>
    </submittedName>
</protein>
<dbReference type="PANTHER" id="PTHR43827">
    <property type="entry name" value="2,5-DIKETO-D-GLUCONIC ACID REDUCTASE"/>
    <property type="match status" value="1"/>
</dbReference>
<dbReference type="InterPro" id="IPR018170">
    <property type="entry name" value="Aldo/ket_reductase_CS"/>
</dbReference>
<comment type="caution">
    <text evidence="5">The sequence shown here is derived from an EMBL/GenBank/DDBJ whole genome shotgun (WGS) entry which is preliminary data.</text>
</comment>
<dbReference type="InterPro" id="IPR036812">
    <property type="entry name" value="NAD(P)_OxRdtase_dom_sf"/>
</dbReference>
<accession>A0ABT4I982</accession>
<dbReference type="PROSITE" id="PS00062">
    <property type="entry name" value="ALDOKETO_REDUCTASE_2"/>
    <property type="match status" value="1"/>
</dbReference>
<evidence type="ECO:0000256" key="2">
    <source>
        <dbReference type="ARBA" id="ARBA00022857"/>
    </source>
</evidence>
<name>A0ABT4I982_9ACTO</name>
<feature type="domain" description="NADP-dependent oxidoreductase" evidence="4">
    <location>
        <begin position="33"/>
        <end position="269"/>
    </location>
</feature>